<keyword evidence="1" id="KW-0812">Transmembrane</keyword>
<evidence type="ECO:0000256" key="1">
    <source>
        <dbReference type="SAM" id="Phobius"/>
    </source>
</evidence>
<reference evidence="2 3" key="1">
    <citation type="submission" date="2018-11" db="EMBL/GenBank/DDBJ databases">
        <authorList>
            <consortium name="Pathogen Informatics"/>
        </authorList>
    </citation>
    <scope>NUCLEOTIDE SEQUENCE [LARGE SCALE GENOMIC DNA]</scope>
</reference>
<organism evidence="2 3">
    <name type="scientific">Strongylus vulgaris</name>
    <name type="common">Blood worm</name>
    <dbReference type="NCBI Taxonomy" id="40348"/>
    <lineage>
        <taxon>Eukaryota</taxon>
        <taxon>Metazoa</taxon>
        <taxon>Ecdysozoa</taxon>
        <taxon>Nematoda</taxon>
        <taxon>Chromadorea</taxon>
        <taxon>Rhabditida</taxon>
        <taxon>Rhabditina</taxon>
        <taxon>Rhabditomorpha</taxon>
        <taxon>Strongyloidea</taxon>
        <taxon>Strongylidae</taxon>
        <taxon>Strongylus</taxon>
    </lineage>
</organism>
<gene>
    <name evidence="2" type="ORF">SVUK_LOCUS14147</name>
</gene>
<dbReference type="OrthoDB" id="203862at2759"/>
<dbReference type="EMBL" id="UYYB01104110">
    <property type="protein sequence ID" value="VDM79149.1"/>
    <property type="molecule type" value="Genomic_DNA"/>
</dbReference>
<dbReference type="Proteomes" id="UP000270094">
    <property type="component" value="Unassembled WGS sequence"/>
</dbReference>
<dbReference type="SUPFAM" id="SSF90112">
    <property type="entry name" value="Neurotransmitter-gated ion-channel transmembrane pore"/>
    <property type="match status" value="1"/>
</dbReference>
<name>A0A3P7JGR2_STRVU</name>
<dbReference type="Gene3D" id="1.20.58.390">
    <property type="entry name" value="Neurotransmitter-gated ion-channel transmembrane domain"/>
    <property type="match status" value="1"/>
</dbReference>
<evidence type="ECO:0000313" key="2">
    <source>
        <dbReference type="EMBL" id="VDM79149.1"/>
    </source>
</evidence>
<feature type="transmembrane region" description="Helical" evidence="1">
    <location>
        <begin position="133"/>
        <end position="153"/>
    </location>
</feature>
<dbReference type="GO" id="GO:0016020">
    <property type="term" value="C:membrane"/>
    <property type="evidence" value="ECO:0007669"/>
    <property type="project" value="InterPro"/>
</dbReference>
<dbReference type="AlphaFoldDB" id="A0A3P7JGR2"/>
<keyword evidence="1" id="KW-0472">Membrane</keyword>
<dbReference type="InterPro" id="IPR036719">
    <property type="entry name" value="Neuro-gated_channel_TM_sf"/>
</dbReference>
<sequence length="172" mass="19500">MAHKTDMYFGPHNSSMHQLMEIPVDCDCRTIPLIQHPRLVADGAHTMWPAPFGKPKKVSTESSKKLSAFPVLHHQLMEIPVDCDCRTIPLIQHPRLVADGAHTMWPAPFGKPKKASKTCRNVTPAKIDKCSRYLFPLLFFGFNILYWTIMTVLSSMSENLSKDEWVPIAVED</sequence>
<accession>A0A3P7JGR2</accession>
<keyword evidence="1" id="KW-1133">Transmembrane helix</keyword>
<keyword evidence="3" id="KW-1185">Reference proteome</keyword>
<protein>
    <recommendedName>
        <fullName evidence="4">Neurotransmitter-gated ion-channel transmembrane domain-containing protein</fullName>
    </recommendedName>
</protein>
<dbReference type="GO" id="GO:0006811">
    <property type="term" value="P:monoatomic ion transport"/>
    <property type="evidence" value="ECO:0007669"/>
    <property type="project" value="InterPro"/>
</dbReference>
<evidence type="ECO:0000313" key="3">
    <source>
        <dbReference type="Proteomes" id="UP000270094"/>
    </source>
</evidence>
<evidence type="ECO:0008006" key="4">
    <source>
        <dbReference type="Google" id="ProtNLM"/>
    </source>
</evidence>
<proteinExistence type="predicted"/>
<dbReference type="InterPro" id="IPR038050">
    <property type="entry name" value="Neuro_actylchol_rec"/>
</dbReference>